<sequence>MGIEFFIVAILLGFYVAWNIGANDVANAMGTSVGSRALTLKQAVFIAAVLEFSGAFFLGSHVSETIETGIINPEIFAAEPRLLAFGMLGSLFAAGVWLQTASYFGWPVSTTHSIVGAVLGFGLAYGGVNAVHWGQLTSIVLSWVVSPLLSGCIAYFVFVWIRNKIYYNSNPIKALKSTVPILVFVVFFVLSLTLLYKGIAHIVAAMPFYYAIAGALLCGLIAAFVSVFFVKRIRDIPRSAAQHRHLSPRVLISFDKALKHLERVKNASTGPLYRRVDTVIGELDSIHGYAKEDLVVSVEAVTRRTVERVFVPLQIISACMMAFAHGANDVANAIGPLAAVIDIAKTNTVVLRSYVPTWILALGGVGIVIGLATWGWRVIETVGRKITELTPTRGFAAEFGAATTILLASRFGLPISTTHSLIGAVLGVGLAKGIGAINLRTLKDIVISWIVTVPIGAILSIIFFYLFRMIF</sequence>
<dbReference type="Proteomes" id="UP000722121">
    <property type="component" value="Unassembled WGS sequence"/>
</dbReference>
<keyword evidence="2 6" id="KW-0813">Transport</keyword>
<feature type="transmembrane region" description="Helical" evidence="6">
    <location>
        <begin position="208"/>
        <end position="230"/>
    </location>
</feature>
<feature type="transmembrane region" description="Helical" evidence="6">
    <location>
        <begin position="139"/>
        <end position="161"/>
    </location>
</feature>
<evidence type="ECO:0000256" key="2">
    <source>
        <dbReference type="ARBA" id="ARBA00022448"/>
    </source>
</evidence>
<evidence type="ECO:0000256" key="1">
    <source>
        <dbReference type="ARBA" id="ARBA00004141"/>
    </source>
</evidence>
<comment type="similarity">
    <text evidence="6">Belongs to the inorganic phosphate transporter (PiT) (TC 2.A.20) family.</text>
</comment>
<dbReference type="InterPro" id="IPR001204">
    <property type="entry name" value="Phos_transporter"/>
</dbReference>
<comment type="subcellular location">
    <subcellularLocation>
        <location evidence="1 6">Membrane</location>
        <topology evidence="1 6">Multi-pass membrane protein</topology>
    </subcellularLocation>
</comment>
<feature type="transmembrane region" description="Helical" evidence="6">
    <location>
        <begin position="181"/>
        <end position="202"/>
    </location>
</feature>
<feature type="transmembrane region" description="Helical" evidence="6">
    <location>
        <begin position="445"/>
        <end position="467"/>
    </location>
</feature>
<feature type="transmembrane region" description="Helical" evidence="6">
    <location>
        <begin position="82"/>
        <end position="106"/>
    </location>
</feature>
<keyword evidence="5 6" id="KW-0472">Membrane</keyword>
<evidence type="ECO:0000256" key="4">
    <source>
        <dbReference type="ARBA" id="ARBA00022989"/>
    </source>
</evidence>
<protein>
    <recommendedName>
        <fullName evidence="6">Phosphate transporter</fullName>
    </recommendedName>
</protein>
<accession>A0ABS3AR32</accession>
<keyword evidence="8" id="KW-1185">Reference proteome</keyword>
<reference evidence="7 8" key="1">
    <citation type="submission" date="2021-02" db="EMBL/GenBank/DDBJ databases">
        <title>Activity-based single-cell genomes from oceanic crustal fluid captures similar information to metagenomic and metatranscriptomic surveys with orders of magnitude less sampling.</title>
        <authorList>
            <person name="D'Angelo T.S."/>
            <person name="Orcutt B.N."/>
        </authorList>
    </citation>
    <scope>NUCLEOTIDE SEQUENCE [LARGE SCALE GENOMIC DNA]</scope>
    <source>
        <strain evidence="7">AH-315-G07</strain>
    </source>
</reference>
<evidence type="ECO:0000256" key="3">
    <source>
        <dbReference type="ARBA" id="ARBA00022692"/>
    </source>
</evidence>
<name>A0ABS3AR32_9BACT</name>
<evidence type="ECO:0000313" key="8">
    <source>
        <dbReference type="Proteomes" id="UP000722121"/>
    </source>
</evidence>
<dbReference type="PANTHER" id="PTHR11101">
    <property type="entry name" value="PHOSPHATE TRANSPORTER"/>
    <property type="match status" value="1"/>
</dbReference>
<comment type="caution">
    <text evidence="7">The sequence shown here is derived from an EMBL/GenBank/DDBJ whole genome shotgun (WGS) entry which is preliminary data.</text>
</comment>
<evidence type="ECO:0000256" key="6">
    <source>
        <dbReference type="RuleBase" id="RU363058"/>
    </source>
</evidence>
<dbReference type="EMBL" id="JAFITR010000005">
    <property type="protein sequence ID" value="MBN4066537.1"/>
    <property type="molecule type" value="Genomic_DNA"/>
</dbReference>
<proteinExistence type="inferred from homology"/>
<keyword evidence="4 6" id="KW-1133">Transmembrane helix</keyword>
<evidence type="ECO:0000256" key="5">
    <source>
        <dbReference type="ARBA" id="ARBA00023136"/>
    </source>
</evidence>
<gene>
    <name evidence="7" type="ORF">JYU14_00445</name>
</gene>
<keyword evidence="3 6" id="KW-0812">Transmembrane</keyword>
<keyword evidence="6" id="KW-0592">Phosphate transport</keyword>
<dbReference type="Pfam" id="PF01384">
    <property type="entry name" value="PHO4"/>
    <property type="match status" value="1"/>
</dbReference>
<feature type="transmembrane region" description="Helical" evidence="6">
    <location>
        <begin position="6"/>
        <end position="22"/>
    </location>
</feature>
<organism evidence="7 8">
    <name type="scientific">Simkania negevensis</name>
    <dbReference type="NCBI Taxonomy" id="83561"/>
    <lineage>
        <taxon>Bacteria</taxon>
        <taxon>Pseudomonadati</taxon>
        <taxon>Chlamydiota</taxon>
        <taxon>Chlamydiia</taxon>
        <taxon>Parachlamydiales</taxon>
        <taxon>Simkaniaceae</taxon>
        <taxon>Simkania</taxon>
    </lineage>
</organism>
<evidence type="ECO:0000313" key="7">
    <source>
        <dbReference type="EMBL" id="MBN4066537.1"/>
    </source>
</evidence>
<dbReference type="PANTHER" id="PTHR11101:SF80">
    <property type="entry name" value="PHOSPHATE TRANSPORTER"/>
    <property type="match status" value="1"/>
</dbReference>
<feature type="transmembrane region" description="Helical" evidence="6">
    <location>
        <begin position="43"/>
        <end position="62"/>
    </location>
</feature>
<feature type="transmembrane region" description="Helical" evidence="6">
    <location>
        <begin position="113"/>
        <end position="133"/>
    </location>
</feature>
<feature type="transmembrane region" description="Helical" evidence="6">
    <location>
        <begin position="355"/>
        <end position="375"/>
    </location>
</feature>